<comment type="function">
    <text evidence="2">Involved in fatty acylation of protoxin at internal lysine residues, thereby converting it to the active toxin.</text>
</comment>
<dbReference type="AlphaFoldDB" id="A0A381C3U4"/>
<keyword evidence="2 3" id="KW-0012">Acyltransferase</keyword>
<dbReference type="GO" id="GO:0009404">
    <property type="term" value="P:toxin metabolic process"/>
    <property type="evidence" value="ECO:0007669"/>
    <property type="project" value="UniProtKB-UniRule"/>
</dbReference>
<keyword evidence="2" id="KW-0204">Cytolysis</keyword>
<evidence type="ECO:0000313" key="3">
    <source>
        <dbReference type="EMBL" id="SUW62487.1"/>
    </source>
</evidence>
<dbReference type="RefSeq" id="WP_115627459.1">
    <property type="nucleotide sequence ID" value="NZ_UIGI01000001.1"/>
</dbReference>
<comment type="similarity">
    <text evidence="1 2">Belongs to the RTX toxin acyltransferase family.</text>
</comment>
<sequence length="181" mass="20940">MRINSFDVIAPGVLGGEASSAEILGAAVWLWMHSEFHRDLALETLPTVLLPIIEKQQYMLVSEKGKPVFFLSWMWMDEEGERRYLEAPGIMTQERDWFSGPRLWLRDWVAPFGHTQAMKNLVTEYLFPENCMRALYHRGVTRGKCVKNFRGDKVSQQQAYDWRAAHPLSAPVKELTARMQP</sequence>
<dbReference type="Proteomes" id="UP000255528">
    <property type="component" value="Unassembled WGS sequence"/>
</dbReference>
<reference evidence="3 4" key="1">
    <citation type="submission" date="2018-06" db="EMBL/GenBank/DDBJ databases">
        <authorList>
            <consortium name="Pathogen Informatics"/>
            <person name="Doyle S."/>
        </authorList>
    </citation>
    <scope>NUCLEOTIDE SEQUENCE [LARGE SCALE GENOMIC DNA]</scope>
    <source>
        <strain evidence="3 4">NCTC12119</strain>
    </source>
</reference>
<dbReference type="GO" id="GO:0016746">
    <property type="term" value="F:acyltransferase activity"/>
    <property type="evidence" value="ECO:0007669"/>
    <property type="project" value="UniProtKB-UniRule"/>
</dbReference>
<protein>
    <recommendedName>
        <fullName evidence="2">RTX toxin-activating lysine-acyltransferase</fullName>
        <ecNumber evidence="2">2.3.1.-</ecNumber>
    </recommendedName>
</protein>
<dbReference type="InterPro" id="IPR003996">
    <property type="entry name" value="RTX_toxin-activating_protC_bac"/>
</dbReference>
<evidence type="ECO:0000256" key="1">
    <source>
        <dbReference type="ARBA" id="ARBA00005686"/>
    </source>
</evidence>
<comment type="subcellular location">
    <subcellularLocation>
        <location evidence="2">Cytoplasm</location>
    </subcellularLocation>
</comment>
<keyword evidence="2" id="KW-0963">Cytoplasm</keyword>
<keyword evidence="2 3" id="KW-0808">Transferase</keyword>
<organism evidence="3 4">
    <name type="scientific">Buttiauxella agrestis</name>
    <dbReference type="NCBI Taxonomy" id="82977"/>
    <lineage>
        <taxon>Bacteria</taxon>
        <taxon>Pseudomonadati</taxon>
        <taxon>Pseudomonadota</taxon>
        <taxon>Gammaproteobacteria</taxon>
        <taxon>Enterobacterales</taxon>
        <taxon>Enterobacteriaceae</taxon>
        <taxon>Buttiauxella</taxon>
    </lineage>
</organism>
<evidence type="ECO:0000256" key="2">
    <source>
        <dbReference type="RuleBase" id="RU368102"/>
    </source>
</evidence>
<dbReference type="PRINTS" id="PR01489">
    <property type="entry name" value="RTXTOXINC"/>
</dbReference>
<accession>A0A381C3U4</accession>
<evidence type="ECO:0000313" key="4">
    <source>
        <dbReference type="Proteomes" id="UP000255528"/>
    </source>
</evidence>
<dbReference type="EC" id="2.3.1.-" evidence="2"/>
<proteinExistence type="inferred from homology"/>
<dbReference type="Pfam" id="PF02794">
    <property type="entry name" value="HlyC"/>
    <property type="match status" value="1"/>
</dbReference>
<dbReference type="EMBL" id="UIGI01000001">
    <property type="protein sequence ID" value="SUW62487.1"/>
    <property type="molecule type" value="Genomic_DNA"/>
</dbReference>
<dbReference type="GO" id="GO:0031640">
    <property type="term" value="P:killing of cells of another organism"/>
    <property type="evidence" value="ECO:0007669"/>
    <property type="project" value="UniProtKB-KW"/>
</dbReference>
<dbReference type="GO" id="GO:0005737">
    <property type="term" value="C:cytoplasm"/>
    <property type="evidence" value="ECO:0007669"/>
    <property type="project" value="UniProtKB-SubCell"/>
</dbReference>
<name>A0A381C3U4_9ENTR</name>
<gene>
    <name evidence="3" type="primary">hlyC</name>
    <name evidence="3" type="ORF">NCTC12119_00923</name>
</gene>